<evidence type="ECO:0000256" key="1">
    <source>
        <dbReference type="SAM" id="MobiDB-lite"/>
    </source>
</evidence>
<dbReference type="Pfam" id="PF13707">
    <property type="entry name" value="RloB"/>
    <property type="match status" value="1"/>
</dbReference>
<evidence type="ECO:0000313" key="3">
    <source>
        <dbReference type="Proteomes" id="UP001183414"/>
    </source>
</evidence>
<dbReference type="EMBL" id="JAVREQ010000001">
    <property type="protein sequence ID" value="MDT0377815.1"/>
    <property type="molecule type" value="Genomic_DNA"/>
</dbReference>
<dbReference type="InterPro" id="IPR025591">
    <property type="entry name" value="RloB"/>
</dbReference>
<dbReference type="RefSeq" id="WP_311671732.1">
    <property type="nucleotide sequence ID" value="NZ_JAVREQ010000001.1"/>
</dbReference>
<gene>
    <name evidence="2" type="ORF">RM572_03380</name>
</gene>
<accession>A0ABU2NM42</accession>
<reference evidence="3" key="1">
    <citation type="submission" date="2023-07" db="EMBL/GenBank/DDBJ databases">
        <title>30 novel species of actinomycetes from the DSMZ collection.</title>
        <authorList>
            <person name="Nouioui I."/>
        </authorList>
    </citation>
    <scope>NUCLEOTIDE SEQUENCE [LARGE SCALE GENOMIC DNA]</scope>
    <source>
        <strain evidence="3">DSM 42041</strain>
    </source>
</reference>
<sequence>MAEQQLNAPACAGHGVPRAGVVHVRHRHTERFTVVGNHLAQHDDLSLVAIGLAVHIQSRPDGALVSIRALTARFREGEVTIARALRELEAAGYLRRTVERLPNGRRVTRTVFFDLPEHLAVSQAPPPRPAKPAPPTPRPRPAAKPAGAEPPAHPEASDLLARLRTHDARLLLSTRDVARLAPALSTWLERGWRPRRPSALSAPTFPPTRSAARPDSSPTAWRSGCRPPSLPKPPHPHLRPRHARTPSRTATAATVSSAPPPPASAATAPRPRSPSPSPECVLDVDEFRDVGEAVQAGRTHGIDVLLSNPCFELWLLLHFADYRSHAESYDRLLPYVKKRHVPEHDTSHLAFRYYRDGWREAVRRARELAPEGKEREVNPATGMWRLALAVAGTAGERPSC</sequence>
<comment type="caution">
    <text evidence="2">The sequence shown here is derived from an EMBL/GenBank/DDBJ whole genome shotgun (WGS) entry which is preliminary data.</text>
</comment>
<feature type="region of interest" description="Disordered" evidence="1">
    <location>
        <begin position="196"/>
        <end position="281"/>
    </location>
</feature>
<organism evidence="2 3">
    <name type="scientific">Streptomyces hazeniae</name>
    <dbReference type="NCBI Taxonomy" id="3075538"/>
    <lineage>
        <taxon>Bacteria</taxon>
        <taxon>Bacillati</taxon>
        <taxon>Actinomycetota</taxon>
        <taxon>Actinomycetes</taxon>
        <taxon>Kitasatosporales</taxon>
        <taxon>Streptomycetaceae</taxon>
        <taxon>Streptomyces</taxon>
    </lineage>
</organism>
<feature type="region of interest" description="Disordered" evidence="1">
    <location>
        <begin position="118"/>
        <end position="154"/>
    </location>
</feature>
<dbReference type="Proteomes" id="UP001183414">
    <property type="component" value="Unassembled WGS sequence"/>
</dbReference>
<feature type="compositionally biased region" description="Basic residues" evidence="1">
    <location>
        <begin position="234"/>
        <end position="245"/>
    </location>
</feature>
<name>A0ABU2NM42_9ACTN</name>
<protein>
    <submittedName>
        <fullName evidence="2">RloB domain-containing protein</fullName>
    </submittedName>
</protein>
<evidence type="ECO:0000313" key="2">
    <source>
        <dbReference type="EMBL" id="MDT0377815.1"/>
    </source>
</evidence>
<feature type="compositionally biased region" description="Low complexity" evidence="1">
    <location>
        <begin position="246"/>
        <end position="257"/>
    </location>
</feature>
<proteinExistence type="predicted"/>
<feature type="compositionally biased region" description="Pro residues" evidence="1">
    <location>
        <begin position="124"/>
        <end position="142"/>
    </location>
</feature>
<keyword evidence="3" id="KW-1185">Reference proteome</keyword>